<keyword evidence="2 15" id="KW-0813">Transport</keyword>
<dbReference type="InterPro" id="IPR038050">
    <property type="entry name" value="Neuro_actylchol_rec"/>
</dbReference>
<dbReference type="InterPro" id="IPR006029">
    <property type="entry name" value="Neurotrans-gated_channel_TM"/>
</dbReference>
<evidence type="ECO:0000256" key="2">
    <source>
        <dbReference type="ARBA" id="ARBA00022448"/>
    </source>
</evidence>
<sequence>MAPNWWFHYLNTFTFIYVTFELANCDVGHGKAKDGKDVIMEKEIHEYIFDGMNKDIRPEIKHGVPTHVHFDMKLQKIVNLDVKHQQFVVNTFIKMRWVDPQLRWNKTKYEGIESINVGSSLIWTPDIVLYNAANEDSFAHTDVYKTKALVSHTGEVLWSAPVMWRVSCEFDITWFPLDRQECTMKFGSWSYMNNQMRLSLWYDVSQSVNEIGHSHFMVKSGEWDINDVEINQEEVPYPCCQQPFSTIQYTITLNRMVLYYFLYIIMPLVSQILVFFCIFHIPYGVGDRMSFGVTILLGITVYLLVISEKLPEKSDNKPMLGLCFIAEFYILSISLIFACLNIKLASKTTPPPVFLLHLCSLKDVCHSGGNGVSSENLLQMAPMHGSSGYLHGDGESQSPEAPIVQKKRYSPSPEQCKEQWEKISLYLDRVFFYVFCGTALLIPLIVAASLDRKMLGVV</sequence>
<dbReference type="Gene3D" id="1.20.58.390">
    <property type="entry name" value="Neurotransmitter-gated ion-channel transmembrane domain"/>
    <property type="match status" value="1"/>
</dbReference>
<dbReference type="FunFam" id="2.70.170.10:FF:000016">
    <property type="entry name" value="Nicotinic acetylcholine receptor subunit"/>
    <property type="match status" value="1"/>
</dbReference>
<dbReference type="RefSeq" id="XP_066915846.1">
    <property type="nucleotide sequence ID" value="XM_067059745.1"/>
</dbReference>
<feature type="transmembrane region" description="Helical" evidence="15">
    <location>
        <begin position="319"/>
        <end position="344"/>
    </location>
</feature>
<dbReference type="SUPFAM" id="SSF63712">
    <property type="entry name" value="Nicotinic receptor ligand binding domain-like"/>
    <property type="match status" value="1"/>
</dbReference>
<evidence type="ECO:0000256" key="3">
    <source>
        <dbReference type="ARBA" id="ARBA00022475"/>
    </source>
</evidence>
<proteinExistence type="inferred from homology"/>
<keyword evidence="4 15" id="KW-0812">Transmembrane</keyword>
<name>A0A7M5VFW8_9CNID</name>
<feature type="domain" description="Neurotransmitter-gated ion-channel transmembrane" evidence="17">
    <location>
        <begin position="265"/>
        <end position="347"/>
    </location>
</feature>
<feature type="transmembrane region" description="Helical" evidence="15">
    <location>
        <begin position="6"/>
        <end position="23"/>
    </location>
</feature>
<dbReference type="InterPro" id="IPR006202">
    <property type="entry name" value="Neur_chan_lig-bd"/>
</dbReference>
<dbReference type="Proteomes" id="UP000594262">
    <property type="component" value="Unplaced"/>
</dbReference>
<keyword evidence="8 15" id="KW-0472">Membrane</keyword>
<dbReference type="OrthoDB" id="5956274at2759"/>
<accession>A0A7M5VFW8</accession>
<reference evidence="18" key="1">
    <citation type="submission" date="2021-01" db="UniProtKB">
        <authorList>
            <consortium name="EnsemblMetazoa"/>
        </authorList>
    </citation>
    <scope>IDENTIFICATION</scope>
</reference>
<dbReference type="GO" id="GO:0045211">
    <property type="term" value="C:postsynaptic membrane"/>
    <property type="evidence" value="ECO:0007669"/>
    <property type="project" value="InterPro"/>
</dbReference>
<evidence type="ECO:0000259" key="16">
    <source>
        <dbReference type="Pfam" id="PF02931"/>
    </source>
</evidence>
<evidence type="ECO:0000256" key="13">
    <source>
        <dbReference type="ARBA" id="ARBA00023303"/>
    </source>
</evidence>
<dbReference type="GO" id="GO:0022848">
    <property type="term" value="F:acetylcholine-gated monoatomic cation-selective channel activity"/>
    <property type="evidence" value="ECO:0007669"/>
    <property type="project" value="InterPro"/>
</dbReference>
<dbReference type="PRINTS" id="PR00254">
    <property type="entry name" value="NICOTINICR"/>
</dbReference>
<dbReference type="SUPFAM" id="SSF90112">
    <property type="entry name" value="Neurotransmitter-gated ion-channel transmembrane pore"/>
    <property type="match status" value="1"/>
</dbReference>
<dbReference type="Pfam" id="PF02931">
    <property type="entry name" value="Neur_chan_LBD"/>
    <property type="match status" value="1"/>
</dbReference>
<dbReference type="InterPro" id="IPR006201">
    <property type="entry name" value="Neur_channel"/>
</dbReference>
<feature type="transmembrane region" description="Helical" evidence="15">
    <location>
        <begin position="257"/>
        <end position="283"/>
    </location>
</feature>
<feature type="domain" description="Neurotransmitter-gated ion-channel ligand-binding" evidence="16">
    <location>
        <begin position="42"/>
        <end position="256"/>
    </location>
</feature>
<evidence type="ECO:0000256" key="15">
    <source>
        <dbReference type="RuleBase" id="RU000687"/>
    </source>
</evidence>
<evidence type="ECO:0000313" key="18">
    <source>
        <dbReference type="EnsemblMetazoa" id="CLYHEMP010981.1"/>
    </source>
</evidence>
<keyword evidence="13 15" id="KW-0407">Ion channel</keyword>
<evidence type="ECO:0000256" key="11">
    <source>
        <dbReference type="ARBA" id="ARBA00023180"/>
    </source>
</evidence>
<evidence type="ECO:0000256" key="4">
    <source>
        <dbReference type="ARBA" id="ARBA00022692"/>
    </source>
</evidence>
<evidence type="ECO:0000256" key="12">
    <source>
        <dbReference type="ARBA" id="ARBA00023286"/>
    </source>
</evidence>
<dbReference type="CDD" id="cd19051">
    <property type="entry name" value="LGIC_TM_cation"/>
    <property type="match status" value="1"/>
</dbReference>
<dbReference type="InterPro" id="IPR018000">
    <property type="entry name" value="Neurotransmitter_ion_chnl_CS"/>
</dbReference>
<evidence type="ECO:0000256" key="14">
    <source>
        <dbReference type="ARBA" id="ARBA00034099"/>
    </source>
</evidence>
<evidence type="ECO:0000256" key="6">
    <source>
        <dbReference type="ARBA" id="ARBA00023018"/>
    </source>
</evidence>
<evidence type="ECO:0000259" key="17">
    <source>
        <dbReference type="Pfam" id="PF02932"/>
    </source>
</evidence>
<keyword evidence="3" id="KW-1003">Cell membrane</keyword>
<comment type="subcellular location">
    <subcellularLocation>
        <location evidence="14">Synaptic cell membrane</location>
        <topology evidence="14">Multi-pass membrane protein</topology>
    </subcellularLocation>
</comment>
<protein>
    <submittedName>
        <fullName evidence="18">Uncharacterized protein</fullName>
    </submittedName>
</protein>
<dbReference type="EnsemblMetazoa" id="CLYHEMT010981.1">
    <property type="protein sequence ID" value="CLYHEMP010981.1"/>
    <property type="gene ID" value="CLYHEMG010981"/>
</dbReference>
<evidence type="ECO:0000256" key="9">
    <source>
        <dbReference type="ARBA" id="ARBA00023157"/>
    </source>
</evidence>
<organism evidence="18 19">
    <name type="scientific">Clytia hemisphaerica</name>
    <dbReference type="NCBI Taxonomy" id="252671"/>
    <lineage>
        <taxon>Eukaryota</taxon>
        <taxon>Metazoa</taxon>
        <taxon>Cnidaria</taxon>
        <taxon>Hydrozoa</taxon>
        <taxon>Hydroidolina</taxon>
        <taxon>Leptothecata</taxon>
        <taxon>Obeliida</taxon>
        <taxon>Clytiidae</taxon>
        <taxon>Clytia</taxon>
    </lineage>
</organism>
<keyword evidence="6" id="KW-0770">Synapse</keyword>
<dbReference type="PRINTS" id="PR00252">
    <property type="entry name" value="NRIONCHANNEL"/>
</dbReference>
<keyword evidence="10" id="KW-0675">Receptor</keyword>
<keyword evidence="12" id="KW-1071">Ligand-gated ion channel</keyword>
<keyword evidence="9" id="KW-1015">Disulfide bond</keyword>
<dbReference type="InterPro" id="IPR036734">
    <property type="entry name" value="Neur_chan_lig-bd_sf"/>
</dbReference>
<dbReference type="GeneID" id="136802998"/>
<keyword evidence="19" id="KW-1185">Reference proteome</keyword>
<evidence type="ECO:0000256" key="8">
    <source>
        <dbReference type="ARBA" id="ARBA00023136"/>
    </source>
</evidence>
<dbReference type="GO" id="GO:0004888">
    <property type="term" value="F:transmembrane signaling receptor activity"/>
    <property type="evidence" value="ECO:0007669"/>
    <property type="project" value="InterPro"/>
</dbReference>
<dbReference type="PANTHER" id="PTHR18945">
    <property type="entry name" value="NEUROTRANSMITTER GATED ION CHANNEL"/>
    <property type="match status" value="1"/>
</dbReference>
<dbReference type="Gene3D" id="2.70.170.10">
    <property type="entry name" value="Neurotransmitter-gated ion-channel ligand-binding domain"/>
    <property type="match status" value="1"/>
</dbReference>
<evidence type="ECO:0000256" key="1">
    <source>
        <dbReference type="ARBA" id="ARBA00009237"/>
    </source>
</evidence>
<evidence type="ECO:0000256" key="5">
    <source>
        <dbReference type="ARBA" id="ARBA00022989"/>
    </source>
</evidence>
<dbReference type="CDD" id="cd18997">
    <property type="entry name" value="LGIC_ECD_nAChR"/>
    <property type="match status" value="1"/>
</dbReference>
<dbReference type="InterPro" id="IPR036719">
    <property type="entry name" value="Neuro-gated_channel_TM_sf"/>
</dbReference>
<evidence type="ECO:0000313" key="19">
    <source>
        <dbReference type="Proteomes" id="UP000594262"/>
    </source>
</evidence>
<dbReference type="InterPro" id="IPR002394">
    <property type="entry name" value="Nicotinic_acetylcholine_rcpt"/>
</dbReference>
<evidence type="ECO:0000256" key="10">
    <source>
        <dbReference type="ARBA" id="ARBA00023170"/>
    </source>
</evidence>
<keyword evidence="7 15" id="KW-0406">Ion transport</keyword>
<feature type="transmembrane region" description="Helical" evidence="15">
    <location>
        <begin position="430"/>
        <end position="450"/>
    </location>
</feature>
<evidence type="ECO:0000256" key="7">
    <source>
        <dbReference type="ARBA" id="ARBA00023065"/>
    </source>
</evidence>
<feature type="transmembrane region" description="Helical" evidence="15">
    <location>
        <begin position="289"/>
        <end position="307"/>
    </location>
</feature>
<dbReference type="Pfam" id="PF02932">
    <property type="entry name" value="Neur_chan_memb"/>
    <property type="match status" value="1"/>
</dbReference>
<keyword evidence="11" id="KW-0325">Glycoprotein</keyword>
<comment type="similarity">
    <text evidence="1">Belongs to the ligand-gated ion channel (TC 1.A.9) family. Acetylcholine receptor (TC 1.A.9.1) subfamily.</text>
</comment>
<dbReference type="AlphaFoldDB" id="A0A7M5VFW8"/>
<keyword evidence="5 15" id="KW-1133">Transmembrane helix</keyword>
<dbReference type="PROSITE" id="PS00236">
    <property type="entry name" value="NEUROTR_ION_CHANNEL"/>
    <property type="match status" value="1"/>
</dbReference>